<proteinExistence type="predicted"/>
<evidence type="ECO:0000259" key="9">
    <source>
        <dbReference type="PROSITE" id="PS50262"/>
    </source>
</evidence>
<feature type="domain" description="G-protein coupled receptors family 1 profile" evidence="9">
    <location>
        <begin position="68"/>
        <end position="380"/>
    </location>
</feature>
<dbReference type="Pfam" id="PF00001">
    <property type="entry name" value="7tm_1"/>
    <property type="match status" value="1"/>
</dbReference>
<keyword evidence="5 8" id="KW-0472">Membrane</keyword>
<name>A0A8B6G4S2_MYTGA</name>
<dbReference type="OrthoDB" id="6052219at2759"/>
<comment type="caution">
    <text evidence="10">The sequence shown here is derived from an EMBL/GenBank/DDBJ whole genome shotgun (WGS) entry which is preliminary data.</text>
</comment>
<dbReference type="PANTHER" id="PTHR24243">
    <property type="entry name" value="G-PROTEIN COUPLED RECEPTOR"/>
    <property type="match status" value="1"/>
</dbReference>
<dbReference type="GO" id="GO:0005886">
    <property type="term" value="C:plasma membrane"/>
    <property type="evidence" value="ECO:0007669"/>
    <property type="project" value="TreeGrafter"/>
</dbReference>
<dbReference type="PANTHER" id="PTHR24243:SF224">
    <property type="entry name" value="G-PROTEIN COUPLED RECEPTOR 19-RELATED"/>
    <property type="match status" value="1"/>
</dbReference>
<comment type="subcellular location">
    <subcellularLocation>
        <location evidence="1">Membrane</location>
        <topology evidence="1">Multi-pass membrane protein</topology>
    </subcellularLocation>
</comment>
<keyword evidence="3 8" id="KW-1133">Transmembrane helix</keyword>
<evidence type="ECO:0000256" key="7">
    <source>
        <dbReference type="ARBA" id="ARBA00023224"/>
    </source>
</evidence>
<dbReference type="CDD" id="cd00637">
    <property type="entry name" value="7tm_classA_rhodopsin-like"/>
    <property type="match status" value="1"/>
</dbReference>
<accession>A0A8B6G4S2</accession>
<feature type="transmembrane region" description="Helical" evidence="8">
    <location>
        <begin position="88"/>
        <end position="107"/>
    </location>
</feature>
<evidence type="ECO:0000256" key="1">
    <source>
        <dbReference type="ARBA" id="ARBA00004141"/>
    </source>
</evidence>
<evidence type="ECO:0000256" key="2">
    <source>
        <dbReference type="ARBA" id="ARBA00022692"/>
    </source>
</evidence>
<dbReference type="SUPFAM" id="SSF81321">
    <property type="entry name" value="Family A G protein-coupled receptor-like"/>
    <property type="match status" value="1"/>
</dbReference>
<dbReference type="GO" id="GO:0004930">
    <property type="term" value="F:G protein-coupled receptor activity"/>
    <property type="evidence" value="ECO:0007669"/>
    <property type="project" value="UniProtKB-KW"/>
</dbReference>
<evidence type="ECO:0000256" key="8">
    <source>
        <dbReference type="SAM" id="Phobius"/>
    </source>
</evidence>
<protein>
    <recommendedName>
        <fullName evidence="9">G-protein coupled receptors family 1 profile domain-containing protein</fullName>
    </recommendedName>
</protein>
<evidence type="ECO:0000313" key="11">
    <source>
        <dbReference type="Proteomes" id="UP000596742"/>
    </source>
</evidence>
<evidence type="ECO:0000256" key="5">
    <source>
        <dbReference type="ARBA" id="ARBA00023136"/>
    </source>
</evidence>
<evidence type="ECO:0000256" key="6">
    <source>
        <dbReference type="ARBA" id="ARBA00023170"/>
    </source>
</evidence>
<dbReference type="Gene3D" id="1.20.1070.10">
    <property type="entry name" value="Rhodopsin 7-helix transmembrane proteins"/>
    <property type="match status" value="1"/>
</dbReference>
<keyword evidence="11" id="KW-1185">Reference proteome</keyword>
<dbReference type="PROSITE" id="PS50262">
    <property type="entry name" value="G_PROTEIN_RECEP_F1_2"/>
    <property type="match status" value="1"/>
</dbReference>
<evidence type="ECO:0000313" key="10">
    <source>
        <dbReference type="EMBL" id="VDI58666.1"/>
    </source>
</evidence>
<feature type="transmembrane region" description="Helical" evidence="8">
    <location>
        <begin position="225"/>
        <end position="249"/>
    </location>
</feature>
<keyword evidence="2 8" id="KW-0812">Transmembrane</keyword>
<keyword evidence="4" id="KW-0297">G-protein coupled receptor</keyword>
<feature type="transmembrane region" description="Helical" evidence="8">
    <location>
        <begin position="127"/>
        <end position="147"/>
    </location>
</feature>
<evidence type="ECO:0000256" key="3">
    <source>
        <dbReference type="ARBA" id="ARBA00022989"/>
    </source>
</evidence>
<keyword evidence="6" id="KW-0675">Receptor</keyword>
<dbReference type="InterPro" id="IPR000276">
    <property type="entry name" value="GPCR_Rhodpsn"/>
</dbReference>
<feature type="transmembrane region" description="Helical" evidence="8">
    <location>
        <begin position="168"/>
        <end position="190"/>
    </location>
</feature>
<gene>
    <name evidence="10" type="ORF">MGAL_10B021558</name>
</gene>
<dbReference type="PRINTS" id="PR00237">
    <property type="entry name" value="GPCRRHODOPSN"/>
</dbReference>
<evidence type="ECO:0000256" key="4">
    <source>
        <dbReference type="ARBA" id="ARBA00023040"/>
    </source>
</evidence>
<organism evidence="10 11">
    <name type="scientific">Mytilus galloprovincialis</name>
    <name type="common">Mediterranean mussel</name>
    <dbReference type="NCBI Taxonomy" id="29158"/>
    <lineage>
        <taxon>Eukaryota</taxon>
        <taxon>Metazoa</taxon>
        <taxon>Spiralia</taxon>
        <taxon>Lophotrochozoa</taxon>
        <taxon>Mollusca</taxon>
        <taxon>Bivalvia</taxon>
        <taxon>Autobranchia</taxon>
        <taxon>Pteriomorphia</taxon>
        <taxon>Mytilida</taxon>
        <taxon>Mytiloidea</taxon>
        <taxon>Mytilidae</taxon>
        <taxon>Mytilinae</taxon>
        <taxon>Mytilus</taxon>
    </lineage>
</organism>
<feature type="transmembrane region" description="Helical" evidence="8">
    <location>
        <begin position="319"/>
        <end position="343"/>
    </location>
</feature>
<dbReference type="EMBL" id="UYJE01007863">
    <property type="protein sequence ID" value="VDI58666.1"/>
    <property type="molecule type" value="Genomic_DNA"/>
</dbReference>
<sequence length="397" mass="45061">MNLANVHCISNSSYTTKSRNMNTSTNYDDAFEDIKRRAFLLYWNELTSEYFLPNTIVLAIYLSIGLVGNIAVILVYQFGLDKKTDGRYFIVPLAWIDTTALIVTAAFNLTRNMKPVIFPGHGACKLLIYLSYVTTCTSLFLLNAIAVQRYLKICKPFGSQMNIVWKRFSVLICTIVSVLLYIPVLFYYGIVETINHSLGNISGHQCNKLPGSPSQLSGLKIFQGFGFFVTISNVVTITVLYICITIAIVKQLKRMKFIKVRRDNVIVTTSDATGQTYAPKIQVNLQSATSDTEISMETSTRMNETHTTKTATKKSTFRISFMFMTISIVAFLAYLPSWTFIVIETNNPAFWKSLPPSAFHICLTLRRMYMINHFCNPFIYGAFDKTFRGKIKNMFCK</sequence>
<dbReference type="AlphaFoldDB" id="A0A8B6G4S2"/>
<reference evidence="10" key="1">
    <citation type="submission" date="2018-11" db="EMBL/GenBank/DDBJ databases">
        <authorList>
            <person name="Alioto T."/>
            <person name="Alioto T."/>
        </authorList>
    </citation>
    <scope>NUCLEOTIDE SEQUENCE</scope>
</reference>
<keyword evidence="7" id="KW-0807">Transducer</keyword>
<feature type="transmembrane region" description="Helical" evidence="8">
    <location>
        <begin position="50"/>
        <end position="76"/>
    </location>
</feature>
<dbReference type="Proteomes" id="UP000596742">
    <property type="component" value="Unassembled WGS sequence"/>
</dbReference>
<dbReference type="InterPro" id="IPR017452">
    <property type="entry name" value="GPCR_Rhodpsn_7TM"/>
</dbReference>